<gene>
    <name evidence="13" type="primary">154</name>
    <name evidence="13" type="ORF">AH04_154</name>
</gene>
<comment type="cofactor">
    <cofactor evidence="2">
        <name>Mg(2+)</name>
        <dbReference type="ChEBI" id="CHEBI:18420"/>
    </cofactor>
</comment>
<evidence type="ECO:0000256" key="5">
    <source>
        <dbReference type="ARBA" id="ARBA00012180"/>
    </source>
</evidence>
<evidence type="ECO:0000256" key="11">
    <source>
        <dbReference type="SAM" id="MobiDB-lite"/>
    </source>
</evidence>
<dbReference type="InterPro" id="IPR002156">
    <property type="entry name" value="RNaseH_domain"/>
</dbReference>
<name>A0AAE7X0Y4_9CAUD</name>
<dbReference type="Gene3D" id="3.30.420.10">
    <property type="entry name" value="Ribonuclease H-like superfamily/Ribonuclease H"/>
    <property type="match status" value="1"/>
</dbReference>
<evidence type="ECO:0000256" key="7">
    <source>
        <dbReference type="ARBA" id="ARBA00022723"/>
    </source>
</evidence>
<keyword evidence="6" id="KW-0540">Nuclease</keyword>
<proteinExistence type="inferred from homology"/>
<dbReference type="PANTHER" id="PTHR10642">
    <property type="entry name" value="RIBONUCLEASE H1"/>
    <property type="match status" value="1"/>
</dbReference>
<evidence type="ECO:0000256" key="9">
    <source>
        <dbReference type="ARBA" id="ARBA00022801"/>
    </source>
</evidence>
<evidence type="ECO:0000256" key="4">
    <source>
        <dbReference type="ARBA" id="ARBA00011245"/>
    </source>
</evidence>
<keyword evidence="7" id="KW-0479">Metal-binding</keyword>
<dbReference type="InterPro" id="IPR022892">
    <property type="entry name" value="RNaseHI"/>
</dbReference>
<dbReference type="Proteomes" id="UP000827517">
    <property type="component" value="Segment"/>
</dbReference>
<comment type="similarity">
    <text evidence="3">Belongs to the RNase H family.</text>
</comment>
<dbReference type="RefSeq" id="YP_010667908.1">
    <property type="nucleotide sequence ID" value="NC_070952.1"/>
</dbReference>
<dbReference type="KEGG" id="vg:77944035"/>
<comment type="catalytic activity">
    <reaction evidence="1">
        <text>Endonucleolytic cleavage to 5'-phosphomonoester.</text>
        <dbReference type="EC" id="3.1.26.4"/>
    </reaction>
</comment>
<dbReference type="GO" id="GO:0046872">
    <property type="term" value="F:metal ion binding"/>
    <property type="evidence" value="ECO:0007669"/>
    <property type="project" value="UniProtKB-KW"/>
</dbReference>
<evidence type="ECO:0000259" key="12">
    <source>
        <dbReference type="PROSITE" id="PS50879"/>
    </source>
</evidence>
<evidence type="ECO:0000256" key="3">
    <source>
        <dbReference type="ARBA" id="ARBA00005300"/>
    </source>
</evidence>
<dbReference type="InterPro" id="IPR036397">
    <property type="entry name" value="RNaseH_sf"/>
</dbReference>
<dbReference type="GO" id="GO:0003676">
    <property type="term" value="F:nucleic acid binding"/>
    <property type="evidence" value="ECO:0007669"/>
    <property type="project" value="InterPro"/>
</dbReference>
<evidence type="ECO:0000256" key="6">
    <source>
        <dbReference type="ARBA" id="ARBA00022722"/>
    </source>
</evidence>
<evidence type="ECO:0000256" key="8">
    <source>
        <dbReference type="ARBA" id="ARBA00022759"/>
    </source>
</evidence>
<evidence type="ECO:0000256" key="10">
    <source>
        <dbReference type="ARBA" id="ARBA00022842"/>
    </source>
</evidence>
<evidence type="ECO:0000313" key="13">
    <source>
        <dbReference type="EMBL" id="QZA70630.1"/>
    </source>
</evidence>
<keyword evidence="10" id="KW-0460">Magnesium</keyword>
<dbReference type="InterPro" id="IPR012337">
    <property type="entry name" value="RNaseH-like_sf"/>
</dbReference>
<dbReference type="EMBL" id="MZ501267">
    <property type="protein sequence ID" value="QZA70630.1"/>
    <property type="molecule type" value="Genomic_DNA"/>
</dbReference>
<protein>
    <recommendedName>
        <fullName evidence="5">ribonuclease H</fullName>
        <ecNumber evidence="5">3.1.26.4</ecNumber>
    </recommendedName>
</protein>
<feature type="region of interest" description="Disordered" evidence="11">
    <location>
        <begin position="156"/>
        <end position="177"/>
    </location>
</feature>
<sequence length="177" mass="19929">MEYIVYTDGSCLDNNPAGGPGGFAWVASYGDLKTEHSKGYFKSTNNRMEIMAIIDVLSQIQERSVVKIHTDSQYTIDGATKWVFGWIKNGWRRQPQPGVFEDVKNADLFKRLHALTRFHKVEFIKVKAHSGVPDNERCDVLAKAAAAQPSEIDEGFIPSLPTQKTASKPWHRYKKSA</sequence>
<dbReference type="EC" id="3.1.26.4" evidence="5"/>
<keyword evidence="14" id="KW-1185">Reference proteome</keyword>
<dbReference type="SUPFAM" id="SSF53098">
    <property type="entry name" value="Ribonuclease H-like"/>
    <property type="match status" value="1"/>
</dbReference>
<keyword evidence="9" id="KW-0378">Hydrolase</keyword>
<evidence type="ECO:0000256" key="1">
    <source>
        <dbReference type="ARBA" id="ARBA00000077"/>
    </source>
</evidence>
<dbReference type="InterPro" id="IPR050092">
    <property type="entry name" value="RNase_H"/>
</dbReference>
<accession>A0AAE7X0Y4</accession>
<comment type="subunit">
    <text evidence="4">Monomer.</text>
</comment>
<reference evidence="13" key="1">
    <citation type="submission" date="2021-07" db="EMBL/GenBank/DDBJ databases">
        <authorList>
            <person name="Roth S.J."/>
            <person name="Krukonis G.P."/>
            <person name="Delesalle V.A."/>
        </authorList>
    </citation>
    <scope>NUCLEOTIDE SEQUENCE</scope>
</reference>
<dbReference type="GO" id="GO:0004523">
    <property type="term" value="F:RNA-DNA hybrid ribonuclease activity"/>
    <property type="evidence" value="ECO:0007669"/>
    <property type="project" value="UniProtKB-EC"/>
</dbReference>
<dbReference type="GO" id="GO:0043137">
    <property type="term" value="P:DNA replication, removal of RNA primer"/>
    <property type="evidence" value="ECO:0007669"/>
    <property type="project" value="TreeGrafter"/>
</dbReference>
<dbReference type="GeneID" id="77944035"/>
<keyword evidence="8" id="KW-0255">Endonuclease</keyword>
<dbReference type="PROSITE" id="PS50879">
    <property type="entry name" value="RNASE_H_1"/>
    <property type="match status" value="1"/>
</dbReference>
<organism evidence="13 14">
    <name type="scientific">Erwinia phage AH04</name>
    <dbReference type="NCBI Taxonomy" id="2869569"/>
    <lineage>
        <taxon>Viruses</taxon>
        <taxon>Duplodnaviria</taxon>
        <taxon>Heunggongvirae</taxon>
        <taxon>Uroviricota</taxon>
        <taxon>Caudoviricetes</taxon>
        <taxon>Chimalliviridae</taxon>
        <taxon>Meadowvirus</taxon>
        <taxon>Meadowvirus AH04</taxon>
    </lineage>
</organism>
<dbReference type="CDD" id="cd09278">
    <property type="entry name" value="RNase_HI_prokaryote_like"/>
    <property type="match status" value="1"/>
</dbReference>
<dbReference type="PANTHER" id="PTHR10642:SF26">
    <property type="entry name" value="RIBONUCLEASE H1"/>
    <property type="match status" value="1"/>
</dbReference>
<evidence type="ECO:0000256" key="2">
    <source>
        <dbReference type="ARBA" id="ARBA00001946"/>
    </source>
</evidence>
<feature type="domain" description="RNase H type-1" evidence="12">
    <location>
        <begin position="1"/>
        <end position="147"/>
    </location>
</feature>
<evidence type="ECO:0000313" key="14">
    <source>
        <dbReference type="Proteomes" id="UP000827517"/>
    </source>
</evidence>
<dbReference type="Pfam" id="PF00075">
    <property type="entry name" value="RNase_H"/>
    <property type="match status" value="1"/>
</dbReference>